<dbReference type="SUPFAM" id="SSF53098">
    <property type="entry name" value="Ribonuclease H-like"/>
    <property type="match status" value="1"/>
</dbReference>
<dbReference type="PANTHER" id="PTHR11697:SF230">
    <property type="entry name" value="ZINC FINGER, MYM DOMAIN CONTAINING 1"/>
    <property type="match status" value="1"/>
</dbReference>
<dbReference type="EMBL" id="CM029053">
    <property type="protein sequence ID" value="KAG2552834.1"/>
    <property type="molecule type" value="Genomic_DNA"/>
</dbReference>
<proteinExistence type="predicted"/>
<evidence type="ECO:0000259" key="1">
    <source>
        <dbReference type="Pfam" id="PF14291"/>
    </source>
</evidence>
<dbReference type="Pfam" id="PF14291">
    <property type="entry name" value="DUF4371"/>
    <property type="match status" value="1"/>
</dbReference>
<evidence type="ECO:0000313" key="3">
    <source>
        <dbReference type="Proteomes" id="UP000823388"/>
    </source>
</evidence>
<feature type="domain" description="DUF4371" evidence="1">
    <location>
        <begin position="1"/>
        <end position="113"/>
    </location>
</feature>
<gene>
    <name evidence="2" type="ORF">PVAP13_9KG487226</name>
</gene>
<organism evidence="2 3">
    <name type="scientific">Panicum virgatum</name>
    <name type="common">Blackwell switchgrass</name>
    <dbReference type="NCBI Taxonomy" id="38727"/>
    <lineage>
        <taxon>Eukaryota</taxon>
        <taxon>Viridiplantae</taxon>
        <taxon>Streptophyta</taxon>
        <taxon>Embryophyta</taxon>
        <taxon>Tracheophyta</taxon>
        <taxon>Spermatophyta</taxon>
        <taxon>Magnoliopsida</taxon>
        <taxon>Liliopsida</taxon>
        <taxon>Poales</taxon>
        <taxon>Poaceae</taxon>
        <taxon>PACMAD clade</taxon>
        <taxon>Panicoideae</taxon>
        <taxon>Panicodae</taxon>
        <taxon>Paniceae</taxon>
        <taxon>Panicinae</taxon>
        <taxon>Panicum</taxon>
        <taxon>Panicum sect. Hiantes</taxon>
    </lineage>
</organism>
<dbReference type="InterPro" id="IPR025398">
    <property type="entry name" value="DUF4371"/>
</dbReference>
<name>A0A8T0P1Y2_PANVG</name>
<dbReference type="InterPro" id="IPR012337">
    <property type="entry name" value="RNaseH-like_sf"/>
</dbReference>
<comment type="caution">
    <text evidence="2">The sequence shown here is derived from an EMBL/GenBank/DDBJ whole genome shotgun (WGS) entry which is preliminary data.</text>
</comment>
<accession>A0A8T0P1Y2</accession>
<reference evidence="2" key="1">
    <citation type="submission" date="2020-05" db="EMBL/GenBank/DDBJ databases">
        <title>WGS assembly of Panicum virgatum.</title>
        <authorList>
            <person name="Lovell J.T."/>
            <person name="Jenkins J."/>
            <person name="Shu S."/>
            <person name="Juenger T.E."/>
            <person name="Schmutz J."/>
        </authorList>
    </citation>
    <scope>NUCLEOTIDE SEQUENCE</scope>
    <source>
        <strain evidence="2">AP13</strain>
    </source>
</reference>
<dbReference type="OrthoDB" id="6621980at2759"/>
<protein>
    <recommendedName>
        <fullName evidence="1">DUF4371 domain-containing protein</fullName>
    </recommendedName>
</protein>
<dbReference type="PANTHER" id="PTHR11697">
    <property type="entry name" value="GENERAL TRANSCRIPTION FACTOR 2-RELATED ZINC FINGER PROTEIN"/>
    <property type="match status" value="1"/>
</dbReference>
<sequence length="395" mass="44856">MTSGTIQKELAECCAQAVTKVIKEEMSGCLFSILVDESRDISVKEQMAIIVRYVNKKGQVVERFLGIKHVKLTTSEALKRAIVEVLSAHGLTIAKIRGQGYDGASNMRGEFNGVQKLIRDENPYAFYIHCFAHQLQLVVVSVSKCCSSIEDFFDYVNMIVSSTSASCKRKDLLIDSHHTIVLNKLESGDISSGRGQHQETSLPRPGDTRWGSHYRTLLRIETMWDSIIEVLQVVHDEERNPSRAGGLVPTMESFSFVFIMKMMLQILRITNELSHLLQKKDQNIVEAMSLVIDVKTRLNNLRSKGYEPLLEEVKTFCQENDIPIPNMEDSVPRFGRSRKGGRNNITQDHYFRVDTFFATIVLSQQSLIIDSVRYHRNYLLALLALILEIHSLTLM</sequence>
<dbReference type="AlphaFoldDB" id="A0A8T0P1Y2"/>
<keyword evidence="3" id="KW-1185">Reference proteome</keyword>
<evidence type="ECO:0000313" key="2">
    <source>
        <dbReference type="EMBL" id="KAG2552834.1"/>
    </source>
</evidence>
<dbReference type="Proteomes" id="UP000823388">
    <property type="component" value="Chromosome 9K"/>
</dbReference>
<dbReference type="InterPro" id="IPR055298">
    <property type="entry name" value="AtLOH3-like"/>
</dbReference>